<evidence type="ECO:0000313" key="8">
    <source>
        <dbReference type="EMBL" id="MDM7889137.1"/>
    </source>
</evidence>
<feature type="region of interest" description="Disordered" evidence="5">
    <location>
        <begin position="688"/>
        <end position="721"/>
    </location>
</feature>
<dbReference type="Gene3D" id="2.60.40.10">
    <property type="entry name" value="Immunoglobulins"/>
    <property type="match status" value="2"/>
</dbReference>
<dbReference type="InterPro" id="IPR008969">
    <property type="entry name" value="CarboxyPept-like_regulatory"/>
</dbReference>
<comment type="catalytic activity">
    <reaction evidence="1">
        <text>Endohydrolysis of (1-&gt;4)-alpha-D-glucosidic linkages in polysaccharides containing three or more (1-&gt;4)-alpha-linked D-glucose units.</text>
        <dbReference type="EC" id="3.2.1.1"/>
    </reaction>
</comment>
<dbReference type="EC" id="3.2.1.1" evidence="2"/>
<feature type="compositionally biased region" description="Pro residues" evidence="5">
    <location>
        <begin position="689"/>
        <end position="701"/>
    </location>
</feature>
<feature type="signal peptide" evidence="7">
    <location>
        <begin position="1"/>
        <end position="30"/>
    </location>
</feature>
<proteinExistence type="predicted"/>
<accession>A0ABT7THV7</accession>
<feature type="chain" id="PRO_5045725938" description="alpha-amylase" evidence="7">
    <location>
        <begin position="31"/>
        <end position="764"/>
    </location>
</feature>
<feature type="region of interest" description="Disordered" evidence="5">
    <location>
        <begin position="618"/>
        <end position="637"/>
    </location>
</feature>
<dbReference type="InterPro" id="IPR051417">
    <property type="entry name" value="SDr/BOS_complex"/>
</dbReference>
<evidence type="ECO:0000256" key="5">
    <source>
        <dbReference type="SAM" id="MobiDB-lite"/>
    </source>
</evidence>
<gene>
    <name evidence="8" type="ORF">QUG98_11805</name>
</gene>
<keyword evidence="6" id="KW-1133">Transmembrane helix</keyword>
<keyword evidence="3 7" id="KW-0732">Signal</keyword>
<reference evidence="8 9" key="1">
    <citation type="submission" date="2023-06" db="EMBL/GenBank/DDBJ databases">
        <authorList>
            <person name="Feng G."/>
            <person name="Li J."/>
            <person name="Zhu H."/>
        </authorList>
    </citation>
    <scope>NUCLEOTIDE SEQUENCE [LARGE SCALE GENOMIC DNA]</scope>
    <source>
        <strain evidence="8 9">RHCJP20</strain>
    </source>
</reference>
<feature type="transmembrane region" description="Helical" evidence="6">
    <location>
        <begin position="735"/>
        <end position="754"/>
    </location>
</feature>
<sequence length="764" mass="75307">MRRWRTFTAGGIAVALGAALAVSGGTSASAATTGNWGTFTVSGDPGDPGSSTGEVALPGFPETTFTSTSRQVTVVSGASTWQGASTPPGAAYGTSRGNTYLNQLALAGQPAETTYSFAGGTPGAGGWSFVLGDIDADQARISATLADGSPAAIDQLGYAGSYNSCSSVSPAGWSCPADPGGVAPGQDVPTWDPATGVLIGNAAANDTAGASAWFTPTASLATLTITFEQRSGRPVYQTWFANRTSSLSGSAVLDGEPLRDTLVTVTGPNGTEYTTTTGADGSYTFDALTQADGYRVTIATPDNATVDRAPATVDLRADVADADFVFSTPPGTVGLDGSVVDADGRAVADVEVAVTDPSGALLATVVTDADGRWRATGLPAGSTVVATVSGAPPVSGTTGADGAPVATLAPIVLPISVGTLTGRVTLDGAAPAAPAAPALVEVLQDDVVVAAVETESDGRYGLALRPGTYTVRTEAAVAGAPEPTELTVVVTADGTVRADFPFTTPVPVTVAQAGSVRYEDGTPVADTTVTARPVEAGSGAVVTVQTSADGGYSITGLTPSTEYTVSVEGAPARTVTTPATGAPADAVDFVLPLPTVDQPGTVVDADGAPAADVPVVATRTGDDDGEPVSSTTDDDGAFALEGLRPGTEYTITAGTGAEQSDPVVFTTAAVGGTPVPVRLVLAEVAVTPQPTPTVPPQPTDGPTPSTAPVAGGTGQGASGSGGGALAFTGAEVAPAIALAALLLLAGGGLLSVLASRRRRALPQD</sequence>
<dbReference type="PANTHER" id="PTHR23303:SF14">
    <property type="entry name" value="BOS COMPLEX SUBUNIT NOMO1-RELATED"/>
    <property type="match status" value="1"/>
</dbReference>
<name>A0ABT7THV7_9MICO</name>
<dbReference type="SUPFAM" id="SSF49452">
    <property type="entry name" value="Starch-binding domain-like"/>
    <property type="match status" value="2"/>
</dbReference>
<organism evidence="8 9">
    <name type="scientific">Curtobacterium subtropicum</name>
    <dbReference type="NCBI Taxonomy" id="3055138"/>
    <lineage>
        <taxon>Bacteria</taxon>
        <taxon>Bacillati</taxon>
        <taxon>Actinomycetota</taxon>
        <taxon>Actinomycetes</taxon>
        <taxon>Micrococcales</taxon>
        <taxon>Microbacteriaceae</taxon>
        <taxon>Curtobacterium</taxon>
    </lineage>
</organism>
<evidence type="ECO:0000256" key="2">
    <source>
        <dbReference type="ARBA" id="ARBA00012595"/>
    </source>
</evidence>
<dbReference type="CDD" id="cd00063">
    <property type="entry name" value="FN3"/>
    <property type="match status" value="1"/>
</dbReference>
<dbReference type="Gene3D" id="2.60.40.1120">
    <property type="entry name" value="Carboxypeptidase-like, regulatory domain"/>
    <property type="match status" value="2"/>
</dbReference>
<dbReference type="SUPFAM" id="SSF49464">
    <property type="entry name" value="Carboxypeptidase regulatory domain-like"/>
    <property type="match status" value="3"/>
</dbReference>
<dbReference type="EMBL" id="JAUCMM010000008">
    <property type="protein sequence ID" value="MDM7889137.1"/>
    <property type="molecule type" value="Genomic_DNA"/>
</dbReference>
<feature type="compositionally biased region" description="Gly residues" evidence="5">
    <location>
        <begin position="711"/>
        <end position="721"/>
    </location>
</feature>
<keyword evidence="9" id="KW-1185">Reference proteome</keyword>
<dbReference type="PANTHER" id="PTHR23303">
    <property type="entry name" value="CARBOXYPEPTIDASE REGULATORY REGION-CONTAINING"/>
    <property type="match status" value="1"/>
</dbReference>
<dbReference type="Pfam" id="PF13620">
    <property type="entry name" value="CarboxypepD_reg"/>
    <property type="match status" value="2"/>
</dbReference>
<dbReference type="RefSeq" id="WP_289470711.1">
    <property type="nucleotide sequence ID" value="NZ_JAUCMM010000008.1"/>
</dbReference>
<dbReference type="InterPro" id="IPR013784">
    <property type="entry name" value="Carb-bd-like_fold"/>
</dbReference>
<keyword evidence="6" id="KW-0472">Membrane</keyword>
<dbReference type="InterPro" id="IPR013783">
    <property type="entry name" value="Ig-like_fold"/>
</dbReference>
<evidence type="ECO:0000256" key="6">
    <source>
        <dbReference type="SAM" id="Phobius"/>
    </source>
</evidence>
<evidence type="ECO:0000256" key="1">
    <source>
        <dbReference type="ARBA" id="ARBA00000548"/>
    </source>
</evidence>
<evidence type="ECO:0000256" key="3">
    <source>
        <dbReference type="ARBA" id="ARBA00022729"/>
    </source>
</evidence>
<evidence type="ECO:0000256" key="7">
    <source>
        <dbReference type="SAM" id="SignalP"/>
    </source>
</evidence>
<dbReference type="InterPro" id="IPR003961">
    <property type="entry name" value="FN3_dom"/>
</dbReference>
<keyword evidence="6" id="KW-0812">Transmembrane</keyword>
<evidence type="ECO:0000256" key="4">
    <source>
        <dbReference type="ARBA" id="ARBA00030238"/>
    </source>
</evidence>
<protein>
    <recommendedName>
        <fullName evidence="2">alpha-amylase</fullName>
        <ecNumber evidence="2">3.2.1.1</ecNumber>
    </recommendedName>
    <alternativeName>
        <fullName evidence="4">1,4-alpha-D-glucan glucanohydrolase</fullName>
    </alternativeName>
</protein>
<comment type="caution">
    <text evidence="8">The sequence shown here is derived from an EMBL/GenBank/DDBJ whole genome shotgun (WGS) entry which is preliminary data.</text>
</comment>
<dbReference type="Proteomes" id="UP001235720">
    <property type="component" value="Unassembled WGS sequence"/>
</dbReference>
<evidence type="ECO:0000313" key="9">
    <source>
        <dbReference type="Proteomes" id="UP001235720"/>
    </source>
</evidence>